<dbReference type="EMBL" id="GEDC01009310">
    <property type="protein sequence ID" value="JAS27988.1"/>
    <property type="molecule type" value="Transcribed_RNA"/>
</dbReference>
<dbReference type="PANTHER" id="PTHR43115:SF4">
    <property type="entry name" value="DEHYDROGENASE_REDUCTASE SDR FAMILY MEMBER 11"/>
    <property type="match status" value="1"/>
</dbReference>
<keyword evidence="2" id="KW-0560">Oxidoreductase</keyword>
<dbReference type="Gene3D" id="3.40.50.720">
    <property type="entry name" value="NAD(P)-binding Rossmann-like Domain"/>
    <property type="match status" value="1"/>
</dbReference>
<dbReference type="Pfam" id="PF00106">
    <property type="entry name" value="adh_short"/>
    <property type="match status" value="1"/>
</dbReference>
<dbReference type="GO" id="GO:0016616">
    <property type="term" value="F:oxidoreductase activity, acting on the CH-OH group of donors, NAD or NADP as acceptor"/>
    <property type="evidence" value="ECO:0007669"/>
    <property type="project" value="UniProtKB-ARBA"/>
</dbReference>
<protein>
    <submittedName>
        <fullName evidence="4">Uncharacterized protein</fullName>
    </submittedName>
</protein>
<reference evidence="4" key="1">
    <citation type="submission" date="2015-12" db="EMBL/GenBank/DDBJ databases">
        <title>De novo transcriptome assembly of four potential Pierce s Disease insect vectors from Arizona vineyards.</title>
        <authorList>
            <person name="Tassone E.E."/>
        </authorList>
    </citation>
    <scope>NUCLEOTIDE SEQUENCE</scope>
</reference>
<dbReference type="InterPro" id="IPR002347">
    <property type="entry name" value="SDR_fam"/>
</dbReference>
<evidence type="ECO:0000256" key="2">
    <source>
        <dbReference type="ARBA" id="ARBA00023002"/>
    </source>
</evidence>
<dbReference type="InterPro" id="IPR036291">
    <property type="entry name" value="NAD(P)-bd_dom_sf"/>
</dbReference>
<evidence type="ECO:0000256" key="1">
    <source>
        <dbReference type="ARBA" id="ARBA00006484"/>
    </source>
</evidence>
<gene>
    <name evidence="4" type="ORF">g.11218</name>
</gene>
<comment type="similarity">
    <text evidence="1 3">Belongs to the short-chain dehydrogenases/reductases (SDR) family.</text>
</comment>
<dbReference type="PRINTS" id="PR00081">
    <property type="entry name" value="GDHRDH"/>
</dbReference>
<dbReference type="AlphaFoldDB" id="A0A1B6DQN9"/>
<dbReference type="SUPFAM" id="SSF51735">
    <property type="entry name" value="NAD(P)-binding Rossmann-fold domains"/>
    <property type="match status" value="1"/>
</dbReference>
<proteinExistence type="inferred from homology"/>
<sequence length="302" mass="32995">MTGEKCSRLCHYNIVALENEMSSRISDINKVIYAVTKSVETKMDKWQGRVAVVTGASAGIGEEIARELVKQGLVVVGLARRVERVQELSKELGKEKGKLHALKADLRNEQDILDAFSWIEQNLGGVDVLVNNAGALAVDTITEGTREAFRSVLELNVLGLTSCSREAVKLMKKKGADDGVIINVNSVAGQKVMGIPFYTATKFAVRSLSEALNKELRAAGSKIRVTNLSPGAVKTDIFPMDKLATLKISAEAIKQMETEILLPSDIAESVVYILSTDKRVYIPELTIQQNFEVRFNPGDLST</sequence>
<evidence type="ECO:0000256" key="3">
    <source>
        <dbReference type="RuleBase" id="RU000363"/>
    </source>
</evidence>
<dbReference type="PRINTS" id="PR00080">
    <property type="entry name" value="SDRFAMILY"/>
</dbReference>
<accession>A0A1B6DQN9</accession>
<organism evidence="4">
    <name type="scientific">Clastoptera arizonana</name>
    <name type="common">Arizona spittle bug</name>
    <dbReference type="NCBI Taxonomy" id="38151"/>
    <lineage>
        <taxon>Eukaryota</taxon>
        <taxon>Metazoa</taxon>
        <taxon>Ecdysozoa</taxon>
        <taxon>Arthropoda</taxon>
        <taxon>Hexapoda</taxon>
        <taxon>Insecta</taxon>
        <taxon>Pterygota</taxon>
        <taxon>Neoptera</taxon>
        <taxon>Paraneoptera</taxon>
        <taxon>Hemiptera</taxon>
        <taxon>Auchenorrhyncha</taxon>
        <taxon>Cercopoidea</taxon>
        <taxon>Clastopteridae</taxon>
        <taxon>Clastoptera</taxon>
    </lineage>
</organism>
<evidence type="ECO:0000313" key="4">
    <source>
        <dbReference type="EMBL" id="JAS27988.1"/>
    </source>
</evidence>
<name>A0A1B6DQN9_9HEMI</name>
<dbReference type="FunFam" id="3.40.50.720:FF:000047">
    <property type="entry name" value="NADP-dependent L-serine/L-allo-threonine dehydrogenase"/>
    <property type="match status" value="1"/>
</dbReference>
<dbReference type="PANTHER" id="PTHR43115">
    <property type="entry name" value="DEHYDROGENASE/REDUCTASE SDR FAMILY MEMBER 11"/>
    <property type="match status" value="1"/>
</dbReference>